<proteinExistence type="predicted"/>
<comment type="catalytic activity">
    <reaction evidence="1">
        <text>S-ubiquitinyl-[E2 ubiquitin-conjugating enzyme]-L-cysteine + [acceptor protein]-L-lysine = [E2 ubiquitin-conjugating enzyme]-L-cysteine + N(6)-ubiquitinyl-[acceptor protein]-L-lysine.</text>
        <dbReference type="EC" id="2.3.2.27"/>
    </reaction>
</comment>
<feature type="compositionally biased region" description="Low complexity" evidence="5">
    <location>
        <begin position="223"/>
        <end position="237"/>
    </location>
</feature>
<keyword evidence="4" id="KW-0175">Coiled coil</keyword>
<dbReference type="EC" id="2.3.2.27" evidence="2"/>
<dbReference type="EMBL" id="JAXIOK010000005">
    <property type="protein sequence ID" value="KAK4771366.1"/>
    <property type="molecule type" value="Genomic_DNA"/>
</dbReference>
<accession>A0AAN7KY24</accession>
<reference evidence="6 7" key="1">
    <citation type="journal article" date="2023" name="Hortic Res">
        <title>Pangenome of water caltrop reveals structural variations and asymmetric subgenome divergence after allopolyploidization.</title>
        <authorList>
            <person name="Zhang X."/>
            <person name="Chen Y."/>
            <person name="Wang L."/>
            <person name="Yuan Y."/>
            <person name="Fang M."/>
            <person name="Shi L."/>
            <person name="Lu R."/>
            <person name="Comes H.P."/>
            <person name="Ma Y."/>
            <person name="Chen Y."/>
            <person name="Huang G."/>
            <person name="Zhou Y."/>
            <person name="Zheng Z."/>
            <person name="Qiu Y."/>
        </authorList>
    </citation>
    <scope>NUCLEOTIDE SEQUENCE [LARGE SCALE GENOMIC DNA]</scope>
    <source>
        <tissue evidence="6">Roots</tissue>
    </source>
</reference>
<keyword evidence="7" id="KW-1185">Reference proteome</keyword>
<organism evidence="6 7">
    <name type="scientific">Trapa incisa</name>
    <dbReference type="NCBI Taxonomy" id="236973"/>
    <lineage>
        <taxon>Eukaryota</taxon>
        <taxon>Viridiplantae</taxon>
        <taxon>Streptophyta</taxon>
        <taxon>Embryophyta</taxon>
        <taxon>Tracheophyta</taxon>
        <taxon>Spermatophyta</taxon>
        <taxon>Magnoliopsida</taxon>
        <taxon>eudicotyledons</taxon>
        <taxon>Gunneridae</taxon>
        <taxon>Pentapetalae</taxon>
        <taxon>rosids</taxon>
        <taxon>malvids</taxon>
        <taxon>Myrtales</taxon>
        <taxon>Lythraceae</taxon>
        <taxon>Trapa</taxon>
    </lineage>
</organism>
<dbReference type="PANTHER" id="PTHR45647:SF76">
    <property type="entry name" value="PROTEIN KINASE DOMAIN-CONTAINING PROTEIN"/>
    <property type="match status" value="1"/>
</dbReference>
<feature type="coiled-coil region" evidence="4">
    <location>
        <begin position="294"/>
        <end position="321"/>
    </location>
</feature>
<sequence>MWLPKGHRGKKVSSNGLVAVAINKAKGRRSSSGCAVDDHHHHHHSDANGGSASPNRQHHEKITRELFLSFHCFCTRKDINCYDVILEGADVVKTLTEYISSSGIENLVLGATSRHGFIRFKTSSLSSSVSKAAPDFCNVYTISKGKISTMRRASRQAPYTSPLLEQIHNLNKEHTESAEMKSIHSVREDTPMKAEHDYPFRPPFGRGRHQYLGDTTDSKNDISFVSSGRPSSDRSPSFLYDAMDDVSIRSRLSASSEGFESAHSGSIFGDHGSLHDILRRDCSASIDSHSTHHLEEVETEMRRLKQEVQQTMNMYNTACKEALTAKEKARELHRWRLDEEQKLEEARLAQEAALSIARGTENQVQGCD</sequence>
<evidence type="ECO:0000256" key="2">
    <source>
        <dbReference type="ARBA" id="ARBA00012483"/>
    </source>
</evidence>
<keyword evidence="3" id="KW-0833">Ubl conjugation pathway</keyword>
<evidence type="ECO:0000256" key="5">
    <source>
        <dbReference type="SAM" id="MobiDB-lite"/>
    </source>
</evidence>
<evidence type="ECO:0000313" key="7">
    <source>
        <dbReference type="Proteomes" id="UP001345219"/>
    </source>
</evidence>
<evidence type="ECO:0000256" key="1">
    <source>
        <dbReference type="ARBA" id="ARBA00000900"/>
    </source>
</evidence>
<dbReference type="SUPFAM" id="SSF52402">
    <property type="entry name" value="Adenine nucleotide alpha hydrolases-like"/>
    <property type="match status" value="1"/>
</dbReference>
<dbReference type="PANTHER" id="PTHR45647">
    <property type="entry name" value="OS02G0152300 PROTEIN"/>
    <property type="match status" value="1"/>
</dbReference>
<name>A0AAN7KY24_9MYRT</name>
<evidence type="ECO:0000256" key="3">
    <source>
        <dbReference type="ARBA" id="ARBA00022786"/>
    </source>
</evidence>
<protein>
    <recommendedName>
        <fullName evidence="2">RING-type E3 ubiquitin transferase</fullName>
        <ecNumber evidence="2">2.3.2.27</ecNumber>
    </recommendedName>
</protein>
<evidence type="ECO:0000256" key="4">
    <source>
        <dbReference type="SAM" id="Coils"/>
    </source>
</evidence>
<dbReference type="AlphaFoldDB" id="A0AAN7KY24"/>
<gene>
    <name evidence="6" type="ORF">SAY87_031898</name>
</gene>
<dbReference type="Proteomes" id="UP001345219">
    <property type="component" value="Chromosome 24"/>
</dbReference>
<dbReference type="GO" id="GO:0061630">
    <property type="term" value="F:ubiquitin protein ligase activity"/>
    <property type="evidence" value="ECO:0007669"/>
    <property type="project" value="UniProtKB-EC"/>
</dbReference>
<feature type="region of interest" description="Disordered" evidence="5">
    <location>
        <begin position="29"/>
        <end position="58"/>
    </location>
</feature>
<feature type="region of interest" description="Disordered" evidence="5">
    <location>
        <begin position="200"/>
        <end position="237"/>
    </location>
</feature>
<comment type="caution">
    <text evidence="6">The sequence shown here is derived from an EMBL/GenBank/DDBJ whole genome shotgun (WGS) entry which is preliminary data.</text>
</comment>
<dbReference type="InterPro" id="IPR051348">
    <property type="entry name" value="U-box_ubiquitin_ligases"/>
</dbReference>
<evidence type="ECO:0000313" key="6">
    <source>
        <dbReference type="EMBL" id="KAK4771366.1"/>
    </source>
</evidence>